<feature type="domain" description="ORC1/DEAH AAA+ ATPase" evidence="1">
    <location>
        <begin position="46"/>
        <end position="159"/>
    </location>
</feature>
<dbReference type="GO" id="GO:0016887">
    <property type="term" value="F:ATP hydrolysis activity"/>
    <property type="evidence" value="ECO:0007669"/>
    <property type="project" value="InterPro"/>
</dbReference>
<protein>
    <submittedName>
        <fullName evidence="2">ATP-binding protein</fullName>
    </submittedName>
</protein>
<organism evidence="2 3">
    <name type="scientific">Brucella tritici</name>
    <dbReference type="NCBI Taxonomy" id="94626"/>
    <lineage>
        <taxon>Bacteria</taxon>
        <taxon>Pseudomonadati</taxon>
        <taxon>Pseudomonadota</taxon>
        <taxon>Alphaproteobacteria</taxon>
        <taxon>Hyphomicrobiales</taxon>
        <taxon>Brucellaceae</taxon>
        <taxon>Brucella/Ochrobactrum group</taxon>
        <taxon>Brucella</taxon>
    </lineage>
</organism>
<accession>A0A6L3YTN8</accession>
<dbReference type="InterPro" id="IPR027417">
    <property type="entry name" value="P-loop_NTPase"/>
</dbReference>
<proteinExistence type="predicted"/>
<evidence type="ECO:0000313" key="2">
    <source>
        <dbReference type="EMBL" id="KAB2687554.1"/>
    </source>
</evidence>
<comment type="caution">
    <text evidence="2">The sequence shown here is derived from an EMBL/GenBank/DDBJ whole genome shotgun (WGS) entry which is preliminary data.</text>
</comment>
<dbReference type="InterPro" id="IPR052026">
    <property type="entry name" value="ExeA_AAA_ATPase_DNA-bind"/>
</dbReference>
<dbReference type="PANTHER" id="PTHR35894:SF5">
    <property type="entry name" value="MU-LIKE PROPHAGE FLUMU DNA TRANSPOSITION PROTEIN B"/>
    <property type="match status" value="1"/>
</dbReference>
<dbReference type="AlphaFoldDB" id="A0A6L3YTN8"/>
<evidence type="ECO:0000259" key="1">
    <source>
        <dbReference type="Pfam" id="PF13401"/>
    </source>
</evidence>
<dbReference type="GO" id="GO:0005524">
    <property type="term" value="F:ATP binding"/>
    <property type="evidence" value="ECO:0007669"/>
    <property type="project" value="UniProtKB-KW"/>
</dbReference>
<dbReference type="EMBL" id="WBVX01000006">
    <property type="protein sequence ID" value="KAB2687554.1"/>
    <property type="molecule type" value="Genomic_DNA"/>
</dbReference>
<gene>
    <name evidence="2" type="ORF">F9L08_08345</name>
</gene>
<dbReference type="SUPFAM" id="SSF52540">
    <property type="entry name" value="P-loop containing nucleoside triphosphate hydrolases"/>
    <property type="match status" value="1"/>
</dbReference>
<keyword evidence="2" id="KW-0547">Nucleotide-binding</keyword>
<dbReference type="InterPro" id="IPR049945">
    <property type="entry name" value="AAA_22"/>
</dbReference>
<dbReference type="Proteomes" id="UP000481643">
    <property type="component" value="Unassembled WGS sequence"/>
</dbReference>
<dbReference type="Gene3D" id="3.40.50.300">
    <property type="entry name" value="P-loop containing nucleotide triphosphate hydrolases"/>
    <property type="match status" value="1"/>
</dbReference>
<evidence type="ECO:0000313" key="3">
    <source>
        <dbReference type="Proteomes" id="UP000481643"/>
    </source>
</evidence>
<name>A0A6L3YTN8_9HYPH</name>
<keyword evidence="2" id="KW-0067">ATP-binding</keyword>
<sequence>MQTHKDEEKMTGNNQIVNGGDTAPIKNVAACLTLVHSLQNRHPLQPNLGVFAGFSGYGKSVAACYAMNKTNAAYVEVSDTWTKKKLLTSILSELGQPDARGTLSDLEDDIIGILARDPKRPLIIDESDKLVDRNMIELVRMIAKKSNVPVLLIGEELFPKKLERVDRFRDLVLEWGYAQPCDLEDTRTLAKTFCRSVSISDDLLDQARIEGDGRVRRICNTLHSIANTADEFGLKEVSLSQYQKQGSGYFCTGAVPSRNRRAA</sequence>
<dbReference type="Pfam" id="PF13401">
    <property type="entry name" value="AAA_22"/>
    <property type="match status" value="1"/>
</dbReference>
<reference evidence="2 3" key="1">
    <citation type="submission" date="2019-09" db="EMBL/GenBank/DDBJ databases">
        <title>Taxonomic organization of the family Brucellaceae based on a phylogenomic approach.</title>
        <authorList>
            <person name="Leclercq S."/>
            <person name="Cloeckaert A."/>
            <person name="Zygmunt M.S."/>
        </authorList>
    </citation>
    <scope>NUCLEOTIDE SEQUENCE [LARGE SCALE GENOMIC DNA]</scope>
    <source>
        <strain evidence="2 3">WS1830</strain>
    </source>
</reference>
<dbReference type="PANTHER" id="PTHR35894">
    <property type="entry name" value="GENERAL SECRETION PATHWAY PROTEIN A-RELATED"/>
    <property type="match status" value="1"/>
</dbReference>